<evidence type="ECO:0000313" key="2">
    <source>
        <dbReference type="Proteomes" id="UP000230069"/>
    </source>
</evidence>
<reference evidence="1 2" key="1">
    <citation type="submission" date="2017-09" db="EMBL/GenBank/DDBJ databases">
        <title>WGS assembly of Aquilegia coerulea Goldsmith.</title>
        <authorList>
            <person name="Hodges S."/>
            <person name="Kramer E."/>
            <person name="Nordborg M."/>
            <person name="Tomkins J."/>
            <person name="Borevitz J."/>
            <person name="Derieg N."/>
            <person name="Yan J."/>
            <person name="Mihaltcheva S."/>
            <person name="Hayes R.D."/>
            <person name="Rokhsar D."/>
        </authorList>
    </citation>
    <scope>NUCLEOTIDE SEQUENCE [LARGE SCALE GENOMIC DNA]</scope>
    <source>
        <strain evidence="2">cv. Goldsmith</strain>
    </source>
</reference>
<dbReference type="AlphaFoldDB" id="A0A2G5C945"/>
<accession>A0A2G5C945</accession>
<name>A0A2G5C945_AQUCA</name>
<dbReference type="InParanoid" id="A0A2G5C945"/>
<dbReference type="EMBL" id="KZ305092">
    <property type="protein sequence ID" value="PIA27803.1"/>
    <property type="molecule type" value="Genomic_DNA"/>
</dbReference>
<organism evidence="1 2">
    <name type="scientific">Aquilegia coerulea</name>
    <name type="common">Rocky mountain columbine</name>
    <dbReference type="NCBI Taxonomy" id="218851"/>
    <lineage>
        <taxon>Eukaryota</taxon>
        <taxon>Viridiplantae</taxon>
        <taxon>Streptophyta</taxon>
        <taxon>Embryophyta</taxon>
        <taxon>Tracheophyta</taxon>
        <taxon>Spermatophyta</taxon>
        <taxon>Magnoliopsida</taxon>
        <taxon>Ranunculales</taxon>
        <taxon>Ranunculaceae</taxon>
        <taxon>Thalictroideae</taxon>
        <taxon>Aquilegia</taxon>
    </lineage>
</organism>
<evidence type="ECO:0000313" key="1">
    <source>
        <dbReference type="EMBL" id="PIA27803.1"/>
    </source>
</evidence>
<proteinExistence type="predicted"/>
<dbReference type="Proteomes" id="UP000230069">
    <property type="component" value="Unassembled WGS sequence"/>
</dbReference>
<sequence>MLHCQVQQKGNGSIPLEDLKQFKTTLFFLNIHLFNKTHSRLDSRYSQHKWGLTVVILTSKVRKGNSCTLLFLCSFLCTGEVLPRPPPLLVYHRGKHILAV</sequence>
<gene>
    <name evidence="1" type="ORF">AQUCO_07500019v1</name>
</gene>
<keyword evidence="2" id="KW-1185">Reference proteome</keyword>
<protein>
    <submittedName>
        <fullName evidence="1">Uncharacterized protein</fullName>
    </submittedName>
</protein>